<dbReference type="EMBL" id="PYNF01000058">
    <property type="protein sequence ID" value="PSU88083.1"/>
    <property type="molecule type" value="Genomic_DNA"/>
</dbReference>
<dbReference type="RefSeq" id="WP_107290233.1">
    <property type="nucleotide sequence ID" value="NZ_PYNF01000058.1"/>
</dbReference>
<dbReference type="Pfam" id="PF11477">
    <property type="entry name" value="PM0188"/>
    <property type="match status" value="1"/>
</dbReference>
<dbReference type="Gene3D" id="3.40.50.11120">
    <property type="entry name" value="Sialyltransferase, N-terminal GT-B Rossman nucleotide-binding domain"/>
    <property type="match status" value="1"/>
</dbReference>
<dbReference type="Gene3D" id="3.40.50.11110">
    <property type="entry name" value="Sialyltransferase, C-terminal GT-B Rossman nucleotide-binding domain"/>
    <property type="match status" value="1"/>
</dbReference>
<reference evidence="1 2" key="1">
    <citation type="submission" date="2018-01" db="EMBL/GenBank/DDBJ databases">
        <title>Whole genome sequencing of Histamine producing bacteria.</title>
        <authorList>
            <person name="Butler K."/>
        </authorList>
    </citation>
    <scope>NUCLEOTIDE SEQUENCE [LARGE SCALE GENOMIC DNA]</scope>
    <source>
        <strain evidence="1 2">FS-7.2</strain>
    </source>
</reference>
<dbReference type="InterPro" id="IPR021574">
    <property type="entry name" value="PM0188"/>
</dbReference>
<dbReference type="InterPro" id="IPR043078">
    <property type="entry name" value="Sialyltransferase_N"/>
</dbReference>
<evidence type="ECO:0000313" key="1">
    <source>
        <dbReference type="EMBL" id="PSU88083.1"/>
    </source>
</evidence>
<dbReference type="Proteomes" id="UP000241426">
    <property type="component" value="Unassembled WGS sequence"/>
</dbReference>
<proteinExistence type="predicted"/>
<evidence type="ECO:0000313" key="2">
    <source>
        <dbReference type="Proteomes" id="UP000241426"/>
    </source>
</evidence>
<name>A0A2T3KA52_9GAMM</name>
<dbReference type="AlphaFoldDB" id="A0A2T3KA52"/>
<gene>
    <name evidence="1" type="ORF">C9J27_25730</name>
</gene>
<protein>
    <submittedName>
        <fullName evidence="1">Uncharacterized protein</fullName>
    </submittedName>
</protein>
<dbReference type="SUPFAM" id="SSF53756">
    <property type="entry name" value="UDP-Glycosyltransferase/glycogen phosphorylase"/>
    <property type="match status" value="1"/>
</dbReference>
<sequence length="409" mass="46933">MFNFGKKILFLVFIPIIFMNGCNSDSSNNNPDENVTKNKTIEVYVDRATLPTIQQMTQIINNKSDDQKLISWSRYPISNMGLLKSINATFFTNNSDLIKSLDSLILTDEIKKVIIHGNTLWAVDVVDIIRTIEDFGKSTEIELQFYDDGSAEYVQLYDFSKLPESEQEYRVSLSKDNIKASINGNQSFDNSVENIYGFSQIYPTTYNMLRMDVFNTNLPLNPLKSLMLNNIKQMKWDYFMHFNDHQKNQFYTFTGFNPEKIKAQYKESPNENFIFVGSNSGTATADQQIDIITEAKKPDSLIIPRSIQEYDLFFKGHPSATYNQQIIDAHNMTEIYNKIPFEALIMTDTLPDAVGGMGSSVFFSLPNKVENKFIFYKSDTDIDNNSLIQVMITLHIVSREDVKLISDIE</sequence>
<organism evidence="1 2">
    <name type="scientific">Photobacterium kishitanii</name>
    <dbReference type="NCBI Taxonomy" id="318456"/>
    <lineage>
        <taxon>Bacteria</taxon>
        <taxon>Pseudomonadati</taxon>
        <taxon>Pseudomonadota</taxon>
        <taxon>Gammaproteobacteria</taxon>
        <taxon>Vibrionales</taxon>
        <taxon>Vibrionaceae</taxon>
        <taxon>Photobacterium</taxon>
    </lineage>
</organism>
<accession>A0A2T3KA52</accession>
<comment type="caution">
    <text evidence="1">The sequence shown here is derived from an EMBL/GenBank/DDBJ whole genome shotgun (WGS) entry which is preliminary data.</text>
</comment>